<protein>
    <submittedName>
        <fullName evidence="2">Uncharacterized protein</fullName>
    </submittedName>
</protein>
<reference evidence="2 3" key="1">
    <citation type="submission" date="2020-09" db="EMBL/GenBank/DDBJ databases">
        <title>Bacillus nautilus sp. nov., Chryseoglobus crepusculi sp. nov, and Psychrobacter noctis sp. nov., isolated from deep-sea sponges from the equatorial Atlantic.</title>
        <authorList>
            <person name="Stennett H.L."/>
            <person name="Williams S.E."/>
        </authorList>
    </citation>
    <scope>NUCLEOTIDE SEQUENCE [LARGE SCALE GENOMIC DNA]</scope>
    <source>
        <strain evidence="2 3">28M-24</strain>
    </source>
</reference>
<keyword evidence="3" id="KW-1185">Reference proteome</keyword>
<comment type="caution">
    <text evidence="2">The sequence shown here is derived from an EMBL/GenBank/DDBJ whole genome shotgun (WGS) entry which is preliminary data.</text>
</comment>
<dbReference type="Proteomes" id="UP000627521">
    <property type="component" value="Unassembled WGS sequence"/>
</dbReference>
<accession>A0ABR8LUB9</accession>
<feature type="chain" id="PRO_5045872718" evidence="1">
    <location>
        <begin position="21"/>
        <end position="215"/>
    </location>
</feature>
<dbReference type="EMBL" id="JACXXH010000001">
    <property type="protein sequence ID" value="MBD3862080.1"/>
    <property type="molecule type" value="Genomic_DNA"/>
</dbReference>
<name>A0ABR8LUB9_9FLAO</name>
<dbReference type="RefSeq" id="WP_191098754.1">
    <property type="nucleotide sequence ID" value="NZ_JACXXF010000001.1"/>
</dbReference>
<gene>
    <name evidence="2" type="ORF">IEG06_01360</name>
</gene>
<proteinExistence type="predicted"/>
<keyword evidence="1" id="KW-0732">Signal</keyword>
<feature type="signal peptide" evidence="1">
    <location>
        <begin position="1"/>
        <end position="20"/>
    </location>
</feature>
<evidence type="ECO:0000313" key="2">
    <source>
        <dbReference type="EMBL" id="MBD3862080.1"/>
    </source>
</evidence>
<evidence type="ECO:0000256" key="1">
    <source>
        <dbReference type="SAM" id="SignalP"/>
    </source>
</evidence>
<sequence length="215" mass="24772">MKKLVLLFTGMLIGLTTVTAETKSASQGEDLVLNRNYYAQPILFTERGVEFLIFPDGSFDFNTAINHTQGDYYYKRTNTNSKRRALNVTHGAPGTQVTFSNPRDRGMIITHDRDGKVRRIGNVFLNYNRSGQIKRLGSVYISYNRQGLVSQIGNMRLKYNRQGQLIKTIGQVNRSNSNHYIDQTNNGHYQYQTTINNDYYYYRKGVDSKNNKLKK</sequence>
<evidence type="ECO:0000313" key="3">
    <source>
        <dbReference type="Proteomes" id="UP000627521"/>
    </source>
</evidence>
<organism evidence="2 3">
    <name type="scientific">Olleya marilimosa</name>
    <dbReference type="NCBI Taxonomy" id="272164"/>
    <lineage>
        <taxon>Bacteria</taxon>
        <taxon>Pseudomonadati</taxon>
        <taxon>Bacteroidota</taxon>
        <taxon>Flavobacteriia</taxon>
        <taxon>Flavobacteriales</taxon>
        <taxon>Flavobacteriaceae</taxon>
    </lineage>
</organism>